<dbReference type="PANTHER" id="PTHR21089">
    <property type="entry name" value="SHIKIMATE DEHYDROGENASE"/>
    <property type="match status" value="1"/>
</dbReference>
<dbReference type="InterPro" id="IPR036291">
    <property type="entry name" value="NAD(P)-bd_dom_sf"/>
</dbReference>
<dbReference type="GO" id="GO:0009423">
    <property type="term" value="P:chorismate biosynthetic process"/>
    <property type="evidence" value="ECO:0007669"/>
    <property type="project" value="TreeGrafter"/>
</dbReference>
<evidence type="ECO:0000256" key="2">
    <source>
        <dbReference type="ARBA" id="ARBA00023141"/>
    </source>
</evidence>
<dbReference type="SUPFAM" id="SSF53223">
    <property type="entry name" value="Aminoacid dehydrogenase-like, N-terminal domain"/>
    <property type="match status" value="1"/>
</dbReference>
<dbReference type="RefSeq" id="WP_196834878.1">
    <property type="nucleotide sequence ID" value="NZ_JADOTZ010000001.1"/>
</dbReference>
<dbReference type="PANTHER" id="PTHR21089:SF1">
    <property type="entry name" value="BIFUNCTIONAL 3-DEHYDROQUINATE DEHYDRATASE_SHIKIMATE DEHYDROGENASE, CHLOROPLASTIC"/>
    <property type="match status" value="1"/>
</dbReference>
<evidence type="ECO:0000313" key="5">
    <source>
        <dbReference type="Proteomes" id="UP000625033"/>
    </source>
</evidence>
<comment type="caution">
    <text evidence="4">The sequence shown here is derived from an EMBL/GenBank/DDBJ whole genome shotgun (WGS) entry which is preliminary data.</text>
</comment>
<evidence type="ECO:0000256" key="1">
    <source>
        <dbReference type="ARBA" id="ARBA00004871"/>
    </source>
</evidence>
<dbReference type="GO" id="GO:0050661">
    <property type="term" value="F:NADP binding"/>
    <property type="evidence" value="ECO:0007669"/>
    <property type="project" value="TreeGrafter"/>
</dbReference>
<protein>
    <submittedName>
        <fullName evidence="4">Shikimate dehydrogenase</fullName>
        <ecNumber evidence="4">1.1.1.25</ecNumber>
    </submittedName>
</protein>
<dbReference type="Proteomes" id="UP000625033">
    <property type="component" value="Unassembled WGS sequence"/>
</dbReference>
<dbReference type="GO" id="GO:0004764">
    <property type="term" value="F:shikimate 3-dehydrogenase (NADP+) activity"/>
    <property type="evidence" value="ECO:0007669"/>
    <property type="project" value="UniProtKB-EC"/>
</dbReference>
<dbReference type="GO" id="GO:0019632">
    <property type="term" value="P:shikimate metabolic process"/>
    <property type="evidence" value="ECO:0007669"/>
    <property type="project" value="TreeGrafter"/>
</dbReference>
<reference evidence="4" key="1">
    <citation type="submission" date="2020-11" db="EMBL/GenBank/DDBJ databases">
        <title>Sequencing the genomes of 1000 actinobacteria strains.</title>
        <authorList>
            <person name="Klenk H.-P."/>
        </authorList>
    </citation>
    <scope>NUCLEOTIDE SEQUENCE</scope>
    <source>
        <strain evidence="4">DSM 26152</strain>
    </source>
</reference>
<evidence type="ECO:0000313" key="4">
    <source>
        <dbReference type="EMBL" id="MBG6083443.1"/>
    </source>
</evidence>
<dbReference type="InterPro" id="IPR046346">
    <property type="entry name" value="Aminoacid_DH-like_N_sf"/>
</dbReference>
<proteinExistence type="predicted"/>
<keyword evidence="4" id="KW-0560">Oxidoreductase</keyword>
<dbReference type="SUPFAM" id="SSF51735">
    <property type="entry name" value="NAD(P)-binding Rossmann-fold domains"/>
    <property type="match status" value="1"/>
</dbReference>
<dbReference type="GO" id="GO:0009073">
    <property type="term" value="P:aromatic amino acid family biosynthetic process"/>
    <property type="evidence" value="ECO:0007669"/>
    <property type="project" value="UniProtKB-KW"/>
</dbReference>
<dbReference type="EMBL" id="JADOTZ010000001">
    <property type="protein sequence ID" value="MBG6083443.1"/>
    <property type="molecule type" value="Genomic_DNA"/>
</dbReference>
<dbReference type="Pfam" id="PF08501">
    <property type="entry name" value="Shikimate_dh_N"/>
    <property type="match status" value="1"/>
</dbReference>
<feature type="domain" description="Shikimate dehydrogenase substrate binding N-terminal" evidence="3">
    <location>
        <begin position="8"/>
        <end position="91"/>
    </location>
</feature>
<evidence type="ECO:0000259" key="3">
    <source>
        <dbReference type="Pfam" id="PF08501"/>
    </source>
</evidence>
<dbReference type="Gene3D" id="3.40.50.10860">
    <property type="entry name" value="Leucine Dehydrogenase, chain A, domain 1"/>
    <property type="match status" value="1"/>
</dbReference>
<organism evidence="4 5">
    <name type="scientific">Zhihengliuella flava</name>
    <dbReference type="NCBI Taxonomy" id="1285193"/>
    <lineage>
        <taxon>Bacteria</taxon>
        <taxon>Bacillati</taxon>
        <taxon>Actinomycetota</taxon>
        <taxon>Actinomycetes</taxon>
        <taxon>Micrococcales</taxon>
        <taxon>Micrococcaceae</taxon>
        <taxon>Zhihengliuella</taxon>
    </lineage>
</organism>
<keyword evidence="5" id="KW-1185">Reference proteome</keyword>
<accession>A0A931D7J0</accession>
<keyword evidence="2" id="KW-0028">Amino-acid biosynthesis</keyword>
<name>A0A931D7J0_9MICC</name>
<dbReference type="Gene3D" id="3.40.50.720">
    <property type="entry name" value="NAD(P)-binding Rossmann-like Domain"/>
    <property type="match status" value="1"/>
</dbReference>
<keyword evidence="2" id="KW-0057">Aromatic amino acid biosynthesis</keyword>
<dbReference type="AlphaFoldDB" id="A0A931D7J0"/>
<dbReference type="EC" id="1.1.1.25" evidence="4"/>
<gene>
    <name evidence="4" type="ORF">IW252_000210</name>
</gene>
<dbReference type="GO" id="GO:0005829">
    <property type="term" value="C:cytosol"/>
    <property type="evidence" value="ECO:0007669"/>
    <property type="project" value="TreeGrafter"/>
</dbReference>
<sequence>MTLQRAAVAGFPISHSQSPLLHGAAYAALGVEIDYTRLEVPEEDAASLAQRLRTEPGWRGLSCTMPLKAALVPHMDVVSERVASLGVLNTIIVEREHGRVSLRGENTDVDGIIGALQLGADAPRNRLAVLGGGGTAAATVAAAAQLGFAQLDVVVRNTARATEARALADRLGMDCEALGIDDALERASDYDAVVSTLPPHAADAWAGPLSTAGVRPGTPLLDVAYDPWPSQLARDWASAGGTVVDGLAMLVYQAVEQALLFARADATDREAVTNVMCDAVGLPRRLF</sequence>
<dbReference type="InterPro" id="IPR022893">
    <property type="entry name" value="Shikimate_DH_fam"/>
</dbReference>
<comment type="pathway">
    <text evidence="1">Metabolic intermediate biosynthesis; chorismate biosynthesis; chorismate from D-erythrose 4-phosphate and phosphoenolpyruvate: step 4/7.</text>
</comment>
<dbReference type="InterPro" id="IPR013708">
    <property type="entry name" value="Shikimate_DH-bd_N"/>
</dbReference>